<protein>
    <recommendedName>
        <fullName evidence="3">NAD-dependent protein deacylase</fullName>
        <ecNumber evidence="3">2.3.1.286</ecNumber>
    </recommendedName>
    <alternativeName>
        <fullName evidence="3">Regulatory protein SIR2 homolog</fullName>
    </alternativeName>
</protein>
<keyword evidence="7" id="KW-1185">Reference proteome</keyword>
<comment type="caution">
    <text evidence="3 4">Lacks conserved residue(s) required for the propagation of feature annotation.</text>
</comment>
<dbReference type="HAMAP" id="MF_01121">
    <property type="entry name" value="Sirtuin_ClassIII"/>
    <property type="match status" value="1"/>
</dbReference>
<keyword evidence="2 3" id="KW-0520">NAD</keyword>
<feature type="active site" description="Proton acceptor" evidence="3">
    <location>
        <position position="112"/>
    </location>
</feature>
<dbReference type="PANTHER" id="PTHR11085:SF4">
    <property type="entry name" value="NAD-DEPENDENT PROTEIN DEACYLASE"/>
    <property type="match status" value="1"/>
</dbReference>
<evidence type="ECO:0000259" key="5">
    <source>
        <dbReference type="PROSITE" id="PS50305"/>
    </source>
</evidence>
<dbReference type="SUPFAM" id="SSF52467">
    <property type="entry name" value="DHS-like NAD/FAD-binding domain"/>
    <property type="match status" value="1"/>
</dbReference>
<dbReference type="Proteomes" id="UP000663918">
    <property type="component" value="Chromosome"/>
</dbReference>
<dbReference type="CDD" id="cd01412">
    <property type="entry name" value="SIRT5_Af1_CobB"/>
    <property type="match status" value="1"/>
</dbReference>
<comment type="catalytic activity">
    <reaction evidence="3">
        <text>N(6)-succinyl-L-lysyl-[protein] + NAD(+) + H2O = 2''-O-succinyl-ADP-D-ribose + nicotinamide + L-lysyl-[protein]</text>
        <dbReference type="Rhea" id="RHEA:47668"/>
        <dbReference type="Rhea" id="RHEA-COMP:9752"/>
        <dbReference type="Rhea" id="RHEA-COMP:11877"/>
        <dbReference type="ChEBI" id="CHEBI:15377"/>
        <dbReference type="ChEBI" id="CHEBI:17154"/>
        <dbReference type="ChEBI" id="CHEBI:29969"/>
        <dbReference type="ChEBI" id="CHEBI:57540"/>
        <dbReference type="ChEBI" id="CHEBI:87830"/>
        <dbReference type="ChEBI" id="CHEBI:87832"/>
    </reaction>
</comment>
<evidence type="ECO:0000313" key="7">
    <source>
        <dbReference type="Proteomes" id="UP000663918"/>
    </source>
</evidence>
<dbReference type="GO" id="GO:0036054">
    <property type="term" value="F:protein-malonyllysine demalonylase activity"/>
    <property type="evidence" value="ECO:0007669"/>
    <property type="project" value="InterPro"/>
</dbReference>
<dbReference type="Gene3D" id="3.40.50.1220">
    <property type="entry name" value="TPP-binding domain"/>
    <property type="match status" value="1"/>
</dbReference>
<organism evidence="6 7">
    <name type="scientific">Brevundimonas goettingensis</name>
    <dbReference type="NCBI Taxonomy" id="2774190"/>
    <lineage>
        <taxon>Bacteria</taxon>
        <taxon>Pseudomonadati</taxon>
        <taxon>Pseudomonadota</taxon>
        <taxon>Alphaproteobacteria</taxon>
        <taxon>Caulobacterales</taxon>
        <taxon>Caulobacteraceae</taxon>
        <taxon>Brevundimonas</taxon>
    </lineage>
</organism>
<feature type="binding site" evidence="3">
    <location>
        <position position="55"/>
    </location>
    <ligand>
        <name>substrate</name>
    </ligand>
</feature>
<accession>A0A975C4P1</accession>
<evidence type="ECO:0000256" key="2">
    <source>
        <dbReference type="ARBA" id="ARBA00023027"/>
    </source>
</evidence>
<keyword evidence="1" id="KW-0808">Transferase</keyword>
<dbReference type="KEGG" id="bgoe:IFJ75_00710"/>
<dbReference type="RefSeq" id="WP_207870669.1">
    <property type="nucleotide sequence ID" value="NZ_CP062222.1"/>
</dbReference>
<dbReference type="InterPro" id="IPR026590">
    <property type="entry name" value="Ssirtuin_cat_dom"/>
</dbReference>
<dbReference type="GO" id="GO:0036055">
    <property type="term" value="F:protein-succinyllysine desuccinylase activity"/>
    <property type="evidence" value="ECO:0007669"/>
    <property type="project" value="UniProtKB-UniRule"/>
</dbReference>
<dbReference type="EC" id="2.3.1.286" evidence="3"/>
<keyword evidence="3" id="KW-0963">Cytoplasm</keyword>
<dbReference type="PROSITE" id="PS50305">
    <property type="entry name" value="SIRTUIN"/>
    <property type="match status" value="1"/>
</dbReference>
<sequence>MNLVVLTGAGVSAESGVPTFRGADGLWEGHRFEDVATPEAFARDPVLVQRFYNLRRAALPTVQPNAAHRALAELAARWEGDFLLVTQNVDDLHDRAEAEFPPAPGFELIHMHGELLKGRCTASGVVSDWTGDMAPDEPSLDHLEGRMRPHIVWFGEMPLSMNRIEAALGRCDLFVSIGTSGTVYPAAGFVQLARMAGARTVEINLEPSLGAGTFDEAIYGPATETVPAFFSTL</sequence>
<feature type="binding site" evidence="3">
    <location>
        <position position="52"/>
    </location>
    <ligand>
        <name>substrate</name>
    </ligand>
</feature>
<feature type="binding site" evidence="3">
    <location>
        <position position="222"/>
    </location>
    <ligand>
        <name>NAD(+)</name>
        <dbReference type="ChEBI" id="CHEBI:57540"/>
    </ligand>
</feature>
<dbReference type="Gene3D" id="3.30.1600.10">
    <property type="entry name" value="SIR2/SIRT2 'Small Domain"/>
    <property type="match status" value="1"/>
</dbReference>
<dbReference type="InterPro" id="IPR050134">
    <property type="entry name" value="NAD-dep_sirtuin_deacylases"/>
</dbReference>
<dbReference type="GO" id="GO:0017136">
    <property type="term" value="F:histone deacetylase activity, NAD-dependent"/>
    <property type="evidence" value="ECO:0007669"/>
    <property type="project" value="TreeGrafter"/>
</dbReference>
<feature type="binding site" evidence="3">
    <location>
        <begin position="204"/>
        <end position="206"/>
    </location>
    <ligand>
        <name>NAD(+)</name>
        <dbReference type="ChEBI" id="CHEBI:57540"/>
    </ligand>
</feature>
<evidence type="ECO:0000256" key="4">
    <source>
        <dbReference type="PROSITE-ProRule" id="PRU00236"/>
    </source>
</evidence>
<dbReference type="AlphaFoldDB" id="A0A975C4P1"/>
<comment type="catalytic activity">
    <reaction evidence="3">
        <text>N(6)-acetyl-L-lysyl-[protein] + NAD(+) + H2O = 2''-O-acetyl-ADP-D-ribose + nicotinamide + L-lysyl-[protein]</text>
        <dbReference type="Rhea" id="RHEA:43636"/>
        <dbReference type="Rhea" id="RHEA-COMP:9752"/>
        <dbReference type="Rhea" id="RHEA-COMP:10731"/>
        <dbReference type="ChEBI" id="CHEBI:15377"/>
        <dbReference type="ChEBI" id="CHEBI:17154"/>
        <dbReference type="ChEBI" id="CHEBI:29969"/>
        <dbReference type="ChEBI" id="CHEBI:57540"/>
        <dbReference type="ChEBI" id="CHEBI:61930"/>
        <dbReference type="ChEBI" id="CHEBI:83767"/>
        <dbReference type="EC" id="2.3.1.286"/>
    </reaction>
</comment>
<evidence type="ECO:0000313" key="6">
    <source>
        <dbReference type="EMBL" id="QTC91492.1"/>
    </source>
</evidence>
<dbReference type="GO" id="GO:0005737">
    <property type="term" value="C:cytoplasm"/>
    <property type="evidence" value="ECO:0007669"/>
    <property type="project" value="UniProtKB-SubCell"/>
</dbReference>
<comment type="subcellular location">
    <subcellularLocation>
        <location evidence="3">Cytoplasm</location>
    </subcellularLocation>
</comment>
<evidence type="ECO:0000256" key="1">
    <source>
        <dbReference type="ARBA" id="ARBA00022679"/>
    </source>
</evidence>
<proteinExistence type="inferred from homology"/>
<feature type="binding site" evidence="3">
    <location>
        <begin position="87"/>
        <end position="90"/>
    </location>
    <ligand>
        <name>NAD(+)</name>
        <dbReference type="ChEBI" id="CHEBI:57540"/>
    </ligand>
</feature>
<dbReference type="Pfam" id="PF02146">
    <property type="entry name" value="SIR2"/>
    <property type="match status" value="1"/>
</dbReference>
<dbReference type="InterPro" id="IPR027546">
    <property type="entry name" value="Sirtuin_class_III"/>
</dbReference>
<comment type="function">
    <text evidence="3">NAD-dependent lysine deacetylase and desuccinylase that specifically removes acetyl and succinyl groups on target proteins. Modulates the activities of several proteins which are inactive in their acylated form.</text>
</comment>
<comment type="similarity">
    <text evidence="3">Belongs to the sirtuin family. Class III subfamily.</text>
</comment>
<evidence type="ECO:0000256" key="3">
    <source>
        <dbReference type="HAMAP-Rule" id="MF_01121"/>
    </source>
</evidence>
<feature type="binding site" evidence="3">
    <location>
        <begin position="8"/>
        <end position="27"/>
    </location>
    <ligand>
        <name>NAD(+)</name>
        <dbReference type="ChEBI" id="CHEBI:57540"/>
    </ligand>
</feature>
<dbReference type="GO" id="GO:0070403">
    <property type="term" value="F:NAD+ binding"/>
    <property type="evidence" value="ECO:0007669"/>
    <property type="project" value="UniProtKB-UniRule"/>
</dbReference>
<comment type="domain">
    <text evidence="3">2 residues (Tyr-52 and Arg-55) present in a large hydrophobic pocket are probably involved in substrate specificity. They are important for desuccinylation activity, but dispensable for deacetylation activity.</text>
</comment>
<dbReference type="PANTHER" id="PTHR11085">
    <property type="entry name" value="NAD-DEPENDENT PROTEIN DEACYLASE SIRTUIN-5, MITOCHONDRIAL-RELATED"/>
    <property type="match status" value="1"/>
</dbReference>
<gene>
    <name evidence="3" type="primary">cobB</name>
    <name evidence="6" type="ORF">IFJ75_00710</name>
</gene>
<name>A0A975C4P1_9CAUL</name>
<dbReference type="InterPro" id="IPR026591">
    <property type="entry name" value="Sirtuin_cat_small_dom_sf"/>
</dbReference>
<feature type="binding site" evidence="3">
    <location>
        <begin position="178"/>
        <end position="180"/>
    </location>
    <ligand>
        <name>NAD(+)</name>
        <dbReference type="ChEBI" id="CHEBI:57540"/>
    </ligand>
</feature>
<dbReference type="InterPro" id="IPR029035">
    <property type="entry name" value="DHS-like_NAD/FAD-binding_dom"/>
</dbReference>
<dbReference type="EMBL" id="CP062222">
    <property type="protein sequence ID" value="QTC91492.1"/>
    <property type="molecule type" value="Genomic_DNA"/>
</dbReference>
<reference evidence="6" key="1">
    <citation type="submission" date="2020-09" db="EMBL/GenBank/DDBJ databases">
        <title>Brevundimonas sp. LVF2 isolated from a puddle in Goettingen, Germany.</title>
        <authorList>
            <person name="Friedrich I."/>
            <person name="Klassen A."/>
            <person name="Hannes N."/>
            <person name="Schneider D."/>
            <person name="Hertel R."/>
            <person name="Daniel R."/>
        </authorList>
    </citation>
    <scope>NUCLEOTIDE SEQUENCE</scope>
    <source>
        <strain evidence="6">LVF2</strain>
    </source>
</reference>
<dbReference type="InterPro" id="IPR003000">
    <property type="entry name" value="Sirtuin"/>
</dbReference>
<feature type="domain" description="Deacetylase sirtuin-type" evidence="5">
    <location>
        <begin position="1"/>
        <end position="233"/>
    </location>
</feature>